<dbReference type="AlphaFoldDB" id="A0A926EJ41"/>
<evidence type="ECO:0000313" key="1">
    <source>
        <dbReference type="EMBL" id="MBC8579107.1"/>
    </source>
</evidence>
<evidence type="ECO:0000313" key="2">
    <source>
        <dbReference type="Proteomes" id="UP000655830"/>
    </source>
</evidence>
<gene>
    <name evidence="1" type="ORF">H8718_06100</name>
</gene>
<sequence length="87" mass="10138">MNKFESELLSIAYKNYLQTGSTYGSFRMRNGNDFMYYHTAASYLCDNEYLEALSDNILEDSISIFDNLLEFELTEKGLDYCKSNLKL</sequence>
<keyword evidence="2" id="KW-1185">Reference proteome</keyword>
<accession>A0A926EJ41</accession>
<organism evidence="1 2">
    <name type="scientific">Zhenhengia yiwuensis</name>
    <dbReference type="NCBI Taxonomy" id="2763666"/>
    <lineage>
        <taxon>Bacteria</taxon>
        <taxon>Bacillati</taxon>
        <taxon>Bacillota</taxon>
        <taxon>Clostridia</taxon>
        <taxon>Lachnospirales</taxon>
        <taxon>Lachnospiraceae</taxon>
        <taxon>Zhenhengia</taxon>
    </lineage>
</organism>
<dbReference type="EMBL" id="JACRSY010000008">
    <property type="protein sequence ID" value="MBC8579107.1"/>
    <property type="molecule type" value="Genomic_DNA"/>
</dbReference>
<reference evidence="1" key="1">
    <citation type="submission" date="2020-08" db="EMBL/GenBank/DDBJ databases">
        <title>Genome public.</title>
        <authorList>
            <person name="Liu C."/>
            <person name="Sun Q."/>
        </authorList>
    </citation>
    <scope>NUCLEOTIDE SEQUENCE</scope>
    <source>
        <strain evidence="1">NSJ-12</strain>
    </source>
</reference>
<dbReference type="RefSeq" id="WP_249332263.1">
    <property type="nucleotide sequence ID" value="NZ_JACRSY010000008.1"/>
</dbReference>
<comment type="caution">
    <text evidence="1">The sequence shown here is derived from an EMBL/GenBank/DDBJ whole genome shotgun (WGS) entry which is preliminary data.</text>
</comment>
<dbReference type="Proteomes" id="UP000655830">
    <property type="component" value="Unassembled WGS sequence"/>
</dbReference>
<proteinExistence type="predicted"/>
<protein>
    <submittedName>
        <fullName evidence="1">Uncharacterized protein</fullName>
    </submittedName>
</protein>
<name>A0A926EJ41_9FIRM</name>